<comment type="caution">
    <text evidence="2">The sequence shown here is derived from an EMBL/GenBank/DDBJ whole genome shotgun (WGS) entry which is preliminary data.</text>
</comment>
<accession>A0ABQ8RK45</accession>
<dbReference type="InterPro" id="IPR010730">
    <property type="entry name" value="HET"/>
</dbReference>
<dbReference type="Pfam" id="PF06985">
    <property type="entry name" value="HET"/>
    <property type="match status" value="1"/>
</dbReference>
<evidence type="ECO:0000313" key="3">
    <source>
        <dbReference type="Proteomes" id="UP001152024"/>
    </source>
</evidence>
<protein>
    <recommendedName>
        <fullName evidence="1">Heterokaryon incompatibility domain-containing protein</fullName>
    </recommendedName>
</protein>
<organism evidence="2 3">
    <name type="scientific">Fusarium equiseti</name>
    <name type="common">Fusarium scirpi</name>
    <dbReference type="NCBI Taxonomy" id="61235"/>
    <lineage>
        <taxon>Eukaryota</taxon>
        <taxon>Fungi</taxon>
        <taxon>Dikarya</taxon>
        <taxon>Ascomycota</taxon>
        <taxon>Pezizomycotina</taxon>
        <taxon>Sordariomycetes</taxon>
        <taxon>Hypocreomycetidae</taxon>
        <taxon>Hypocreales</taxon>
        <taxon>Nectriaceae</taxon>
        <taxon>Fusarium</taxon>
        <taxon>Fusarium incarnatum-equiseti species complex</taxon>
    </lineage>
</organism>
<name>A0ABQ8RK45_FUSEQ</name>
<dbReference type="Proteomes" id="UP001152024">
    <property type="component" value="Unassembled WGS sequence"/>
</dbReference>
<dbReference type="PANTHER" id="PTHR33112">
    <property type="entry name" value="DOMAIN PROTEIN, PUTATIVE-RELATED"/>
    <property type="match status" value="1"/>
</dbReference>
<reference evidence="2" key="1">
    <citation type="submission" date="2022-09" db="EMBL/GenBank/DDBJ databases">
        <title>Fusarium specimens isolated from Avocado Roots.</title>
        <authorList>
            <person name="Stajich J."/>
            <person name="Roper C."/>
            <person name="Heimlech-Rivalta G."/>
        </authorList>
    </citation>
    <scope>NUCLEOTIDE SEQUENCE</scope>
    <source>
        <strain evidence="2">CF00095</strain>
    </source>
</reference>
<evidence type="ECO:0000259" key="1">
    <source>
        <dbReference type="Pfam" id="PF06985"/>
    </source>
</evidence>
<dbReference type="PANTHER" id="PTHR33112:SF12">
    <property type="entry name" value="HETEROKARYON INCOMPATIBILITY DOMAIN-CONTAINING PROTEIN"/>
    <property type="match status" value="1"/>
</dbReference>
<feature type="domain" description="Heterokaryon incompatibility" evidence="1">
    <location>
        <begin position="1"/>
        <end position="78"/>
    </location>
</feature>
<gene>
    <name evidence="2" type="ORF">NW768_002762</name>
</gene>
<proteinExistence type="predicted"/>
<sequence>MAMIYANASVTLFAADGQHANSGLRGFQGISEPRRLHQTIHCMDKQTIIVTTPVSEANIFEPGNEHSVWESRGWIFQEYFFSRRRLIFNGDCMRWECNSAIWREHAQLPPELDLTLAEVIPCNFVTERSIPNLRYFQIILSDYNKKQFTYPEDCLHGFAGVSLLFSTQLSGGFVSGLPTAFFDVVLSWEPSGYLTRRVAKDLTRANELPSWSWAGWSGQFIFPHEPKHDFIKTEDQLERSSNRGTIRTRFWKSHTALNSTGTPIHASIFDFRDAVDSGYFDHGTGWSKHRVSEDPKSDAYYPSSVCRTHIYKHEAFPCDEFWYPIPLLKPEEVVPPVVSPYISTTSQRAWLFCDQEPWKALKGCPLLSLRQRDGTWAGILRAHDDLDVSGLTLQNPNEAVELVEIAMGYCSETEWSGVDELRHQERPRSDHWYEYYTVMWVKWIQGVAYRRGLGRVHKACWEAQRGNPFELILG</sequence>
<keyword evidence="3" id="KW-1185">Reference proteome</keyword>
<dbReference type="EMBL" id="JAOQBH010000004">
    <property type="protein sequence ID" value="KAJ4137181.1"/>
    <property type="molecule type" value="Genomic_DNA"/>
</dbReference>
<evidence type="ECO:0000313" key="2">
    <source>
        <dbReference type="EMBL" id="KAJ4137181.1"/>
    </source>
</evidence>